<comment type="caution">
    <text evidence="2">The sequence shown here is derived from an EMBL/GenBank/DDBJ whole genome shotgun (WGS) entry which is preliminary data.</text>
</comment>
<organism evidence="2 3">
    <name type="scientific">Gulo gulo</name>
    <name type="common">Wolverine</name>
    <name type="synonym">Gluton</name>
    <dbReference type="NCBI Taxonomy" id="48420"/>
    <lineage>
        <taxon>Eukaryota</taxon>
        <taxon>Metazoa</taxon>
        <taxon>Chordata</taxon>
        <taxon>Craniata</taxon>
        <taxon>Vertebrata</taxon>
        <taxon>Euteleostomi</taxon>
        <taxon>Mammalia</taxon>
        <taxon>Eutheria</taxon>
        <taxon>Laurasiatheria</taxon>
        <taxon>Carnivora</taxon>
        <taxon>Caniformia</taxon>
        <taxon>Musteloidea</taxon>
        <taxon>Mustelidae</taxon>
        <taxon>Guloninae</taxon>
        <taxon>Gulo</taxon>
    </lineage>
</organism>
<accession>A0A9X9LN95</accession>
<name>A0A9X9LN95_GULGU</name>
<dbReference type="AlphaFoldDB" id="A0A9X9LN95"/>
<protein>
    <submittedName>
        <fullName evidence="2">Uncharacterized protein</fullName>
    </submittedName>
</protein>
<proteinExistence type="predicted"/>
<sequence length="159" mass="17096">PRGAGRGRIREGRAAPPSVYLSPVPGAASFPVLRSQSLLRLPRRPLRPRSPGYGSVAATPSVSRPISALTALAFFSTAFFSSAEAAAASPFRSHGVFHLRLGACLCPAEQPPEPPSSCWFSRLHCHPCPERLLQPCHSWRPWGWSWTGPCSQLAGWAGS</sequence>
<feature type="non-terminal residue" evidence="2">
    <location>
        <position position="1"/>
    </location>
</feature>
<evidence type="ECO:0000313" key="3">
    <source>
        <dbReference type="Proteomes" id="UP000269945"/>
    </source>
</evidence>
<evidence type="ECO:0000256" key="1">
    <source>
        <dbReference type="SAM" id="MobiDB-lite"/>
    </source>
</evidence>
<evidence type="ECO:0000313" key="2">
    <source>
        <dbReference type="EMBL" id="VCW77414.1"/>
    </source>
</evidence>
<gene>
    <name evidence="2" type="ORF">BN2614_LOCUS9</name>
</gene>
<reference evidence="2 3" key="1">
    <citation type="submission" date="2018-10" db="EMBL/GenBank/DDBJ databases">
        <authorList>
            <person name="Ekblom R."/>
            <person name="Jareborg N."/>
        </authorList>
    </citation>
    <scope>NUCLEOTIDE SEQUENCE [LARGE SCALE GENOMIC DNA]</scope>
    <source>
        <tissue evidence="2">Muscle</tissue>
    </source>
</reference>
<feature type="region of interest" description="Disordered" evidence="1">
    <location>
        <begin position="1"/>
        <end position="24"/>
    </location>
</feature>
<dbReference type="Proteomes" id="UP000269945">
    <property type="component" value="Unassembled WGS sequence"/>
</dbReference>
<dbReference type="EMBL" id="CYRY02008777">
    <property type="protein sequence ID" value="VCW77414.1"/>
    <property type="molecule type" value="Genomic_DNA"/>
</dbReference>
<keyword evidence="3" id="KW-1185">Reference proteome</keyword>